<keyword evidence="1" id="KW-0805">Transcription regulation</keyword>
<organism evidence="5 6">
    <name type="scientific">Jiangella ureilytica</name>
    <dbReference type="NCBI Taxonomy" id="2530374"/>
    <lineage>
        <taxon>Bacteria</taxon>
        <taxon>Bacillati</taxon>
        <taxon>Actinomycetota</taxon>
        <taxon>Actinomycetes</taxon>
        <taxon>Jiangellales</taxon>
        <taxon>Jiangellaceae</taxon>
        <taxon>Jiangella</taxon>
    </lineage>
</organism>
<dbReference type="InterPro" id="IPR028978">
    <property type="entry name" value="Chorismate_lyase_/UTRA_dom_sf"/>
</dbReference>
<dbReference type="CDD" id="cd07377">
    <property type="entry name" value="WHTH_GntR"/>
    <property type="match status" value="1"/>
</dbReference>
<dbReference type="PRINTS" id="PR00035">
    <property type="entry name" value="HTHGNTR"/>
</dbReference>
<dbReference type="GO" id="GO:0003700">
    <property type="term" value="F:DNA-binding transcription factor activity"/>
    <property type="evidence" value="ECO:0007669"/>
    <property type="project" value="InterPro"/>
</dbReference>
<dbReference type="Gene3D" id="1.10.10.10">
    <property type="entry name" value="Winged helix-like DNA-binding domain superfamily/Winged helix DNA-binding domain"/>
    <property type="match status" value="1"/>
</dbReference>
<sequence length="259" mass="28482">MADFRGRPAYLQIADDIRSQILDGTLQAEDRLPSEADLMADYGVSRIVVRNAVEVLRSEGLVVKQQGRGSFVRAQRPQRTRVVGDLYSERPEGSPFAASARASGQVPEWEYQTRRTTASKTIADRLGIQAGDPVMRTSYRFFADGEPAMLSTSFEPLAITEGTPVEQPEGGPVTGVVPRMDAIGIHITHVVEDVTGRSARPYEAETLKVPVGVPILAIERTYYAKSRPIETADIVVSSDRYVLSYRLPVPPRTDQPTPL</sequence>
<dbReference type="PANTHER" id="PTHR44846:SF17">
    <property type="entry name" value="GNTR-FAMILY TRANSCRIPTIONAL REGULATOR"/>
    <property type="match status" value="1"/>
</dbReference>
<comment type="caution">
    <text evidence="5">The sequence shown here is derived from an EMBL/GenBank/DDBJ whole genome shotgun (WGS) entry which is preliminary data.</text>
</comment>
<name>A0A4V2XXS8_9ACTN</name>
<dbReference type="AlphaFoldDB" id="A0A4V2XXS8"/>
<dbReference type="Pfam" id="PF07702">
    <property type="entry name" value="UTRA"/>
    <property type="match status" value="1"/>
</dbReference>
<dbReference type="OrthoDB" id="4532751at2"/>
<evidence type="ECO:0000256" key="1">
    <source>
        <dbReference type="ARBA" id="ARBA00023015"/>
    </source>
</evidence>
<dbReference type="PANTHER" id="PTHR44846">
    <property type="entry name" value="MANNOSYL-D-GLYCERATE TRANSPORT/METABOLISM SYSTEM REPRESSOR MNGR-RELATED"/>
    <property type="match status" value="1"/>
</dbReference>
<dbReference type="SUPFAM" id="SSF64288">
    <property type="entry name" value="Chorismate lyase-like"/>
    <property type="match status" value="1"/>
</dbReference>
<dbReference type="SMART" id="SM00345">
    <property type="entry name" value="HTH_GNTR"/>
    <property type="match status" value="1"/>
</dbReference>
<accession>A0A4V2XXS8</accession>
<dbReference type="RefSeq" id="WP_131980083.1">
    <property type="nucleotide sequence ID" value="NZ_SMKL01000008.1"/>
</dbReference>
<keyword evidence="2" id="KW-0238">DNA-binding</keyword>
<dbReference type="InterPro" id="IPR011663">
    <property type="entry name" value="UTRA"/>
</dbReference>
<dbReference type="InterPro" id="IPR000524">
    <property type="entry name" value="Tscrpt_reg_HTH_GntR"/>
</dbReference>
<dbReference type="GO" id="GO:0003677">
    <property type="term" value="F:DNA binding"/>
    <property type="evidence" value="ECO:0007669"/>
    <property type="project" value="UniProtKB-KW"/>
</dbReference>
<dbReference type="InterPro" id="IPR036388">
    <property type="entry name" value="WH-like_DNA-bd_sf"/>
</dbReference>
<dbReference type="InterPro" id="IPR050679">
    <property type="entry name" value="Bact_HTH_transcr_reg"/>
</dbReference>
<keyword evidence="6" id="KW-1185">Reference proteome</keyword>
<evidence type="ECO:0000313" key="6">
    <source>
        <dbReference type="Proteomes" id="UP000295621"/>
    </source>
</evidence>
<dbReference type="PROSITE" id="PS50949">
    <property type="entry name" value="HTH_GNTR"/>
    <property type="match status" value="1"/>
</dbReference>
<evidence type="ECO:0000256" key="2">
    <source>
        <dbReference type="ARBA" id="ARBA00023125"/>
    </source>
</evidence>
<dbReference type="EMBL" id="SMKL01000008">
    <property type="protein sequence ID" value="TDC53595.1"/>
    <property type="molecule type" value="Genomic_DNA"/>
</dbReference>
<dbReference type="Proteomes" id="UP000295621">
    <property type="component" value="Unassembled WGS sequence"/>
</dbReference>
<dbReference type="Pfam" id="PF00392">
    <property type="entry name" value="GntR"/>
    <property type="match status" value="1"/>
</dbReference>
<proteinExistence type="predicted"/>
<protein>
    <submittedName>
        <fullName evidence="5">GntR family transcriptional regulator</fullName>
    </submittedName>
</protein>
<evidence type="ECO:0000259" key="4">
    <source>
        <dbReference type="PROSITE" id="PS50949"/>
    </source>
</evidence>
<dbReference type="GO" id="GO:0045892">
    <property type="term" value="P:negative regulation of DNA-templated transcription"/>
    <property type="evidence" value="ECO:0007669"/>
    <property type="project" value="TreeGrafter"/>
</dbReference>
<dbReference type="SMART" id="SM00866">
    <property type="entry name" value="UTRA"/>
    <property type="match status" value="1"/>
</dbReference>
<dbReference type="Gene3D" id="3.40.1410.10">
    <property type="entry name" value="Chorismate lyase-like"/>
    <property type="match status" value="1"/>
</dbReference>
<evidence type="ECO:0000313" key="5">
    <source>
        <dbReference type="EMBL" id="TDC53595.1"/>
    </source>
</evidence>
<feature type="domain" description="HTH gntR-type" evidence="4">
    <location>
        <begin position="7"/>
        <end position="75"/>
    </location>
</feature>
<gene>
    <name evidence="5" type="ORF">E1212_05330</name>
</gene>
<keyword evidence="3" id="KW-0804">Transcription</keyword>
<reference evidence="5 6" key="1">
    <citation type="submission" date="2019-02" db="EMBL/GenBank/DDBJ databases">
        <title>Draft genome sequences of novel Actinobacteria.</title>
        <authorList>
            <person name="Sahin N."/>
            <person name="Ay H."/>
            <person name="Saygin H."/>
        </authorList>
    </citation>
    <scope>NUCLEOTIDE SEQUENCE [LARGE SCALE GENOMIC DNA]</scope>
    <source>
        <strain evidence="5 6">KC603</strain>
    </source>
</reference>
<dbReference type="InterPro" id="IPR036390">
    <property type="entry name" value="WH_DNA-bd_sf"/>
</dbReference>
<dbReference type="SUPFAM" id="SSF46785">
    <property type="entry name" value="Winged helix' DNA-binding domain"/>
    <property type="match status" value="1"/>
</dbReference>
<evidence type="ECO:0000256" key="3">
    <source>
        <dbReference type="ARBA" id="ARBA00023163"/>
    </source>
</evidence>